<proteinExistence type="predicted"/>
<name>A0A9D4CY70_DREPO</name>
<dbReference type="AlphaFoldDB" id="A0A9D4CY70"/>
<reference evidence="1" key="2">
    <citation type="submission" date="2020-11" db="EMBL/GenBank/DDBJ databases">
        <authorList>
            <person name="McCartney M.A."/>
            <person name="Auch B."/>
            <person name="Kono T."/>
            <person name="Mallez S."/>
            <person name="Becker A."/>
            <person name="Gohl D.M."/>
            <person name="Silverstein K.A.T."/>
            <person name="Koren S."/>
            <person name="Bechman K.B."/>
            <person name="Herman A."/>
            <person name="Abrahante J.E."/>
            <person name="Garbe J."/>
        </authorList>
    </citation>
    <scope>NUCLEOTIDE SEQUENCE</scope>
    <source>
        <strain evidence="1">Duluth1</strain>
        <tissue evidence="1">Whole animal</tissue>
    </source>
</reference>
<reference evidence="1" key="1">
    <citation type="journal article" date="2019" name="bioRxiv">
        <title>The Genome of the Zebra Mussel, Dreissena polymorpha: A Resource for Invasive Species Research.</title>
        <authorList>
            <person name="McCartney M.A."/>
            <person name="Auch B."/>
            <person name="Kono T."/>
            <person name="Mallez S."/>
            <person name="Zhang Y."/>
            <person name="Obille A."/>
            <person name="Becker A."/>
            <person name="Abrahante J.E."/>
            <person name="Garbe J."/>
            <person name="Badalamenti J.P."/>
            <person name="Herman A."/>
            <person name="Mangelson H."/>
            <person name="Liachko I."/>
            <person name="Sullivan S."/>
            <person name="Sone E.D."/>
            <person name="Koren S."/>
            <person name="Silverstein K.A.T."/>
            <person name="Beckman K.B."/>
            <person name="Gohl D.M."/>
        </authorList>
    </citation>
    <scope>NUCLEOTIDE SEQUENCE</scope>
    <source>
        <strain evidence="1">Duluth1</strain>
        <tissue evidence="1">Whole animal</tissue>
    </source>
</reference>
<dbReference type="Proteomes" id="UP000828390">
    <property type="component" value="Unassembled WGS sequence"/>
</dbReference>
<protein>
    <submittedName>
        <fullName evidence="1">Uncharacterized protein</fullName>
    </submittedName>
</protein>
<sequence length="98" mass="10744">MQLGPVKRLQEAIVADIEDDVLLGCDVLGNAESPADIILSRSIISLDGKEIPCKQKRLRQMRKVTVDDDVLVPGNSEAVIEVYVEREEAGDGGKPDYH</sequence>
<keyword evidence="2" id="KW-1185">Reference proteome</keyword>
<dbReference type="EMBL" id="JAIWYP010000011">
    <property type="protein sequence ID" value="KAH3734667.1"/>
    <property type="molecule type" value="Genomic_DNA"/>
</dbReference>
<evidence type="ECO:0000313" key="2">
    <source>
        <dbReference type="Proteomes" id="UP000828390"/>
    </source>
</evidence>
<evidence type="ECO:0000313" key="1">
    <source>
        <dbReference type="EMBL" id="KAH3734667.1"/>
    </source>
</evidence>
<organism evidence="1 2">
    <name type="scientific">Dreissena polymorpha</name>
    <name type="common">Zebra mussel</name>
    <name type="synonym">Mytilus polymorpha</name>
    <dbReference type="NCBI Taxonomy" id="45954"/>
    <lineage>
        <taxon>Eukaryota</taxon>
        <taxon>Metazoa</taxon>
        <taxon>Spiralia</taxon>
        <taxon>Lophotrochozoa</taxon>
        <taxon>Mollusca</taxon>
        <taxon>Bivalvia</taxon>
        <taxon>Autobranchia</taxon>
        <taxon>Heteroconchia</taxon>
        <taxon>Euheterodonta</taxon>
        <taxon>Imparidentia</taxon>
        <taxon>Neoheterodontei</taxon>
        <taxon>Myida</taxon>
        <taxon>Dreissenoidea</taxon>
        <taxon>Dreissenidae</taxon>
        <taxon>Dreissena</taxon>
    </lineage>
</organism>
<accession>A0A9D4CY70</accession>
<comment type="caution">
    <text evidence="1">The sequence shown here is derived from an EMBL/GenBank/DDBJ whole genome shotgun (WGS) entry which is preliminary data.</text>
</comment>
<gene>
    <name evidence="1" type="ORF">DPMN_041107</name>
</gene>